<evidence type="ECO:0000256" key="11">
    <source>
        <dbReference type="ARBA" id="ARBA00030964"/>
    </source>
</evidence>
<dbReference type="SUPFAM" id="SSF82895">
    <property type="entry name" value="TSP-1 type 1 repeat"/>
    <property type="match status" value="4"/>
</dbReference>
<dbReference type="PROSITE" id="PS50279">
    <property type="entry name" value="BPTI_KUNITZ_2"/>
    <property type="match status" value="1"/>
</dbReference>
<dbReference type="Proteomes" id="UP001153636">
    <property type="component" value="Chromosome 5"/>
</dbReference>
<dbReference type="InterPro" id="IPR002861">
    <property type="entry name" value="Reeler_dom"/>
</dbReference>
<dbReference type="GO" id="GO:0031012">
    <property type="term" value="C:extracellular matrix"/>
    <property type="evidence" value="ECO:0007669"/>
    <property type="project" value="TreeGrafter"/>
</dbReference>
<dbReference type="InterPro" id="IPR036383">
    <property type="entry name" value="TSP1_rpt_sf"/>
</dbReference>
<dbReference type="PANTHER" id="PTHR11311">
    <property type="entry name" value="SPONDIN"/>
    <property type="match status" value="1"/>
</dbReference>
<dbReference type="InterPro" id="IPR038678">
    <property type="entry name" value="Spondin_N_sf"/>
</dbReference>
<dbReference type="Gene3D" id="2.60.40.2130">
    <property type="entry name" value="F-spondin domain"/>
    <property type="match status" value="1"/>
</dbReference>
<dbReference type="Gene3D" id="2.20.100.10">
    <property type="entry name" value="Thrombospondin type-1 (TSP1) repeat"/>
    <property type="match status" value="4"/>
</dbReference>
<keyword evidence="17" id="KW-1185">Reference proteome</keyword>
<dbReference type="GO" id="GO:0004867">
    <property type="term" value="F:serine-type endopeptidase inhibitor activity"/>
    <property type="evidence" value="ECO:0007669"/>
    <property type="project" value="InterPro"/>
</dbReference>
<feature type="domain" description="BPTI/Kunitz inhibitor" evidence="13">
    <location>
        <begin position="616"/>
        <end position="666"/>
    </location>
</feature>
<dbReference type="GO" id="GO:0007155">
    <property type="term" value="P:cell adhesion"/>
    <property type="evidence" value="ECO:0007669"/>
    <property type="project" value="UniProtKB-KW"/>
</dbReference>
<feature type="domain" description="Spondin" evidence="15">
    <location>
        <begin position="171"/>
        <end position="361"/>
    </location>
</feature>
<evidence type="ECO:0000259" key="14">
    <source>
        <dbReference type="PROSITE" id="PS51019"/>
    </source>
</evidence>
<keyword evidence="6 12" id="KW-0732">Signal</keyword>
<dbReference type="Gene3D" id="2.60.40.4060">
    <property type="entry name" value="Reeler domain"/>
    <property type="match status" value="1"/>
</dbReference>
<evidence type="ECO:0000256" key="2">
    <source>
        <dbReference type="ARBA" id="ARBA00019594"/>
    </source>
</evidence>
<dbReference type="FunFam" id="2.60.40.2130:FF:000002">
    <property type="entry name" value="Putative Spondin-1"/>
    <property type="match status" value="1"/>
</dbReference>
<accession>A0A9P0D2M9</accession>
<dbReference type="InterPro" id="IPR036880">
    <property type="entry name" value="Kunitz_BPTI_sf"/>
</dbReference>
<evidence type="ECO:0000313" key="17">
    <source>
        <dbReference type="Proteomes" id="UP001153636"/>
    </source>
</evidence>
<keyword evidence="3" id="KW-0964">Secreted</keyword>
<dbReference type="PROSITE" id="PS50092">
    <property type="entry name" value="TSP1"/>
    <property type="match status" value="4"/>
</dbReference>
<dbReference type="Pfam" id="PF00090">
    <property type="entry name" value="TSP_1"/>
    <property type="match status" value="3"/>
</dbReference>
<dbReference type="NCBIfam" id="NF038123">
    <property type="entry name" value="NF038123_dom"/>
    <property type="match status" value="1"/>
</dbReference>
<dbReference type="CDD" id="cd00109">
    <property type="entry name" value="Kunitz-type"/>
    <property type="match status" value="1"/>
</dbReference>
<keyword evidence="4" id="KW-0272">Extracellular matrix</keyword>
<evidence type="ECO:0000256" key="6">
    <source>
        <dbReference type="ARBA" id="ARBA00022729"/>
    </source>
</evidence>
<dbReference type="Pfam" id="PF06468">
    <property type="entry name" value="Spond_N"/>
    <property type="match status" value="1"/>
</dbReference>
<evidence type="ECO:0000256" key="12">
    <source>
        <dbReference type="SAM" id="SignalP"/>
    </source>
</evidence>
<protein>
    <recommendedName>
        <fullName evidence="2">Spondin-1</fullName>
    </recommendedName>
    <alternativeName>
        <fullName evidence="11">F-spondin</fullName>
    </alternativeName>
</protein>
<organism evidence="16 17">
    <name type="scientific">Psylliodes chrysocephalus</name>
    <dbReference type="NCBI Taxonomy" id="3402493"/>
    <lineage>
        <taxon>Eukaryota</taxon>
        <taxon>Metazoa</taxon>
        <taxon>Ecdysozoa</taxon>
        <taxon>Arthropoda</taxon>
        <taxon>Hexapoda</taxon>
        <taxon>Insecta</taxon>
        <taxon>Pterygota</taxon>
        <taxon>Neoptera</taxon>
        <taxon>Endopterygota</taxon>
        <taxon>Coleoptera</taxon>
        <taxon>Polyphaga</taxon>
        <taxon>Cucujiformia</taxon>
        <taxon>Chrysomeloidea</taxon>
        <taxon>Chrysomelidae</taxon>
        <taxon>Galerucinae</taxon>
        <taxon>Alticini</taxon>
        <taxon>Psylliodes</taxon>
    </lineage>
</organism>
<keyword evidence="8" id="KW-0130">Cell adhesion</keyword>
<dbReference type="AlphaFoldDB" id="A0A9P0D2M9"/>
<dbReference type="InterPro" id="IPR042307">
    <property type="entry name" value="Reeler_sf"/>
</dbReference>
<dbReference type="OrthoDB" id="347314at2759"/>
<dbReference type="CDD" id="cd08544">
    <property type="entry name" value="Reeler"/>
    <property type="match status" value="1"/>
</dbReference>
<evidence type="ECO:0000259" key="13">
    <source>
        <dbReference type="PROSITE" id="PS50279"/>
    </source>
</evidence>
<keyword evidence="7" id="KW-0677">Repeat</keyword>
<dbReference type="InterPro" id="IPR000884">
    <property type="entry name" value="TSP1_rpt"/>
</dbReference>
<dbReference type="EMBL" id="OV651817">
    <property type="protein sequence ID" value="CAH1110713.1"/>
    <property type="molecule type" value="Genomic_DNA"/>
</dbReference>
<dbReference type="SUPFAM" id="SSF57362">
    <property type="entry name" value="BPTI-like"/>
    <property type="match status" value="1"/>
</dbReference>
<evidence type="ECO:0000256" key="9">
    <source>
        <dbReference type="ARBA" id="ARBA00023157"/>
    </source>
</evidence>
<sequence length="747" mass="84683">MKVLVFLILFGYVFCCGRTPSYYQSRRVKTPGDNGYEIKINDNPEKYVPGNIYTMFLMAPSYSNSKRLHKFQRFTIGVESTYNQTDSPQNVGSFQLYGDETATFNEECVNTISEVNINPKSEVIFMWSAPPPGSGCVTFKAMVFENSDLWYSEDGKLTKTLCEQTEKDIEKNDDCCACDEAKYNLVFEGIWSSRTHPKDYPTLLWLTHFSDVIGASHEKNFSFWGEDQVASEGFRSLAEWGSVRLMETELRAKSRYLRTIIKAAGLWHPNVNTNTSANFKVDRRHHLISVASMFGPSPDWVVGINGLNLCMKNCTWAEKLNIDLYPYDAGTDSGVSYMSPNAETNPRERMYRITTTYPEDPRAPFYDPSKKEMTPLARLYLTREKIIPKNCDDNFLSSQLDVSENTEDTSRAECAVTDYTAWSACSVTCGKGLRFRTREYVQPDKAKLVACNRQLISKEMCVANVPECDAEESKDSQEIDPLDNSGICATTAWSAWSSCSEICGPGQKMRTRKFLDRTGIKKCPHITIMEKESCENRQCRTDEIVVNDPTCPTTQWSDWSPCSASCGKGIKMRTRLLLVEASRQQECSSRVELIQQLPCEEVATCVVDMNTAKVVCMQDGDTGPCQGYFNRWWFDATKLKCFPFVYGGCRGNRNNFLTEEQCMQTCKVVKDAITGTLDSATQLRQSTTRLQPKNCVLTEWSEWSACSTSCGRGFRERYRVVRENAANGGTCTNSLFQRRGCFLRACY</sequence>
<dbReference type="GO" id="GO:0046872">
    <property type="term" value="F:metal ion binding"/>
    <property type="evidence" value="ECO:0007669"/>
    <property type="project" value="UniProtKB-KW"/>
</dbReference>
<dbReference type="Pfam" id="PF19028">
    <property type="entry name" value="TSP1_spondin"/>
    <property type="match status" value="1"/>
</dbReference>
<evidence type="ECO:0000256" key="5">
    <source>
        <dbReference type="ARBA" id="ARBA00022723"/>
    </source>
</evidence>
<reference evidence="16" key="1">
    <citation type="submission" date="2022-01" db="EMBL/GenBank/DDBJ databases">
        <authorList>
            <person name="King R."/>
        </authorList>
    </citation>
    <scope>NUCLEOTIDE SEQUENCE</scope>
</reference>
<dbReference type="PANTHER" id="PTHR11311:SF23">
    <property type="entry name" value="SPONDIN-1"/>
    <property type="match status" value="1"/>
</dbReference>
<evidence type="ECO:0000259" key="15">
    <source>
        <dbReference type="PROSITE" id="PS51020"/>
    </source>
</evidence>
<dbReference type="InterPro" id="IPR044004">
    <property type="entry name" value="TSP1_spondin_dom"/>
</dbReference>
<dbReference type="InterPro" id="IPR002223">
    <property type="entry name" value="Kunitz_BPTI"/>
</dbReference>
<keyword evidence="10" id="KW-0325">Glycoprotein</keyword>
<dbReference type="SMART" id="SM00209">
    <property type="entry name" value="TSP1"/>
    <property type="match status" value="4"/>
</dbReference>
<dbReference type="InterPro" id="IPR020901">
    <property type="entry name" value="Prtase_inh_Kunz-CS"/>
</dbReference>
<dbReference type="SMART" id="SM00131">
    <property type="entry name" value="KU"/>
    <property type="match status" value="1"/>
</dbReference>
<feature type="chain" id="PRO_5040397970" description="Spondin-1" evidence="12">
    <location>
        <begin position="16"/>
        <end position="747"/>
    </location>
</feature>
<evidence type="ECO:0000256" key="1">
    <source>
        <dbReference type="ARBA" id="ARBA00004498"/>
    </source>
</evidence>
<evidence type="ECO:0000256" key="8">
    <source>
        <dbReference type="ARBA" id="ARBA00022889"/>
    </source>
</evidence>
<gene>
    <name evidence="16" type="ORF">PSYICH_LOCUS11282</name>
</gene>
<dbReference type="PROSITE" id="PS51020">
    <property type="entry name" value="SPONDIN"/>
    <property type="match status" value="1"/>
</dbReference>
<dbReference type="Gene3D" id="4.10.410.10">
    <property type="entry name" value="Pancreatic trypsin inhibitor Kunitz domain"/>
    <property type="match status" value="1"/>
</dbReference>
<dbReference type="FunFam" id="4.10.410.10:FF:000046">
    <property type="entry name" value="AGAP011765-PA"/>
    <property type="match status" value="1"/>
</dbReference>
<dbReference type="InterPro" id="IPR051418">
    <property type="entry name" value="Spondin/Thrombospondin_T1"/>
</dbReference>
<dbReference type="PROSITE" id="PS51019">
    <property type="entry name" value="REELIN"/>
    <property type="match status" value="1"/>
</dbReference>
<keyword evidence="9" id="KW-1015">Disulfide bond</keyword>
<dbReference type="Pfam" id="PF00014">
    <property type="entry name" value="Kunitz_BPTI"/>
    <property type="match status" value="1"/>
</dbReference>
<proteinExistence type="predicted"/>
<dbReference type="Pfam" id="PF02014">
    <property type="entry name" value="Reeler"/>
    <property type="match status" value="1"/>
</dbReference>
<name>A0A9P0D2M9_9CUCU</name>
<evidence type="ECO:0000256" key="4">
    <source>
        <dbReference type="ARBA" id="ARBA00022530"/>
    </source>
</evidence>
<evidence type="ECO:0000256" key="10">
    <source>
        <dbReference type="ARBA" id="ARBA00023180"/>
    </source>
</evidence>
<dbReference type="PROSITE" id="PS00280">
    <property type="entry name" value="BPTI_KUNITZ_1"/>
    <property type="match status" value="1"/>
</dbReference>
<dbReference type="PRINTS" id="PR00759">
    <property type="entry name" value="BASICPTASE"/>
</dbReference>
<feature type="domain" description="Reelin" evidence="14">
    <location>
        <begin position="1"/>
        <end position="174"/>
    </location>
</feature>
<feature type="signal peptide" evidence="12">
    <location>
        <begin position="1"/>
        <end position="15"/>
    </location>
</feature>
<keyword evidence="5" id="KW-0479">Metal-binding</keyword>
<evidence type="ECO:0000313" key="16">
    <source>
        <dbReference type="EMBL" id="CAH1110713.1"/>
    </source>
</evidence>
<evidence type="ECO:0000256" key="3">
    <source>
        <dbReference type="ARBA" id="ARBA00022525"/>
    </source>
</evidence>
<comment type="subcellular location">
    <subcellularLocation>
        <location evidence="1">Secreted</location>
        <location evidence="1">Extracellular space</location>
        <location evidence="1">Extracellular matrix</location>
    </subcellularLocation>
</comment>
<evidence type="ECO:0000256" key="7">
    <source>
        <dbReference type="ARBA" id="ARBA00022737"/>
    </source>
</evidence>
<dbReference type="InterPro" id="IPR009465">
    <property type="entry name" value="Spondin_N"/>
</dbReference>